<gene>
    <name evidence="1" type="ORF">RO785_16830</name>
</gene>
<protein>
    <recommendedName>
        <fullName evidence="3">BsaWI restriction endonuclease type 2 domain-containing protein</fullName>
    </recommendedName>
</protein>
<dbReference type="EMBL" id="JAVSNH010000001">
    <property type="protein sequence ID" value="MDT4512638.1"/>
    <property type="molecule type" value="Genomic_DNA"/>
</dbReference>
<organism evidence="1 2">
    <name type="scientific">Bacteroides cellulosilyticus</name>
    <dbReference type="NCBI Taxonomy" id="246787"/>
    <lineage>
        <taxon>Bacteria</taxon>
        <taxon>Pseudomonadati</taxon>
        <taxon>Bacteroidota</taxon>
        <taxon>Bacteroidia</taxon>
        <taxon>Bacteroidales</taxon>
        <taxon>Bacteroidaceae</taxon>
        <taxon>Bacteroides</taxon>
    </lineage>
</organism>
<dbReference type="AlphaFoldDB" id="A0AAW8VJJ2"/>
<dbReference type="Proteomes" id="UP001266995">
    <property type="component" value="Unassembled WGS sequence"/>
</dbReference>
<evidence type="ECO:0000313" key="1">
    <source>
        <dbReference type="EMBL" id="MDT4512638.1"/>
    </source>
</evidence>
<evidence type="ECO:0008006" key="3">
    <source>
        <dbReference type="Google" id="ProtNLM"/>
    </source>
</evidence>
<comment type="caution">
    <text evidence="1">The sequence shown here is derived from an EMBL/GenBank/DDBJ whole genome shotgun (WGS) entry which is preliminary data.</text>
</comment>
<sequence>MDITRNTRNAKNELMTYFRSESENLKSILNQKLDHKGKAKILNSKLVSCKEELILATKKKAAEENWTKIELLECILMITYCNYVVMLETRNSVWAYEYMAFSRRIGELWEPFCKLAFEYPINDLELFTPPSFSDIKNRVTSEFTNKINELDILDNKKESLINSYLAVWEMVTSGEIQMNLDLHFKIGIEKYVVDFKSGFGSNEKGNTNRLLLVAQIYHDLNDNYNPLLFVRSMENNNYFNTLKNSGIWNAYSGADTYVEIYKYSGYNIKEWIDNNIDWENDLSQDFVAHLRINNLLQYLTW</sequence>
<dbReference type="RefSeq" id="WP_008659145.1">
    <property type="nucleotide sequence ID" value="NZ_JADMQL010000029.1"/>
</dbReference>
<accession>A0AAW8VJJ2</accession>
<reference evidence="1" key="1">
    <citation type="submission" date="2023-08" db="EMBL/GenBank/DDBJ databases">
        <title>Reintroducing virulent viruses to syntetic microbiomes.</title>
        <authorList>
            <person name="Wilde J."/>
            <person name="Boyes R."/>
            <person name="Robinson A.V."/>
            <person name="Daisley B.A."/>
            <person name="Allen-Vercoe E."/>
        </authorList>
    </citation>
    <scope>NUCLEOTIDE SEQUENCE</scope>
    <source>
        <strain evidence="1">225I_12FAA</strain>
    </source>
</reference>
<name>A0AAW8VJJ2_9BACE</name>
<evidence type="ECO:0000313" key="2">
    <source>
        <dbReference type="Proteomes" id="UP001266995"/>
    </source>
</evidence>
<proteinExistence type="predicted"/>